<accession>A0AAU9I7R1</accession>
<keyword evidence="2" id="KW-1185">Reference proteome</keyword>
<gene>
    <name evidence="1" type="ORF">BSTOLATCC_MIC219</name>
</gene>
<dbReference type="AlphaFoldDB" id="A0AAU9I7R1"/>
<proteinExistence type="predicted"/>
<name>A0AAU9I7R1_9CILI</name>
<dbReference type="EMBL" id="CAJZBQ010000001">
    <property type="protein sequence ID" value="CAG9310005.1"/>
    <property type="molecule type" value="Genomic_DNA"/>
</dbReference>
<comment type="caution">
    <text evidence="1">The sequence shown here is derived from an EMBL/GenBank/DDBJ whole genome shotgun (WGS) entry which is preliminary data.</text>
</comment>
<evidence type="ECO:0000313" key="1">
    <source>
        <dbReference type="EMBL" id="CAG9310005.1"/>
    </source>
</evidence>
<sequence>MLKISLKNKLWVNIMGNCCRQQVEIEPPECNSNKAPKRNVSNFTFAKSRYSSESTLKLPPTFSDPVLFTAEPNDNSREIFDQIQEIPDED</sequence>
<organism evidence="1 2">
    <name type="scientific">Blepharisma stoltei</name>
    <dbReference type="NCBI Taxonomy" id="1481888"/>
    <lineage>
        <taxon>Eukaryota</taxon>
        <taxon>Sar</taxon>
        <taxon>Alveolata</taxon>
        <taxon>Ciliophora</taxon>
        <taxon>Postciliodesmatophora</taxon>
        <taxon>Heterotrichea</taxon>
        <taxon>Heterotrichida</taxon>
        <taxon>Blepharismidae</taxon>
        <taxon>Blepharisma</taxon>
    </lineage>
</organism>
<evidence type="ECO:0000313" key="2">
    <source>
        <dbReference type="Proteomes" id="UP001162131"/>
    </source>
</evidence>
<protein>
    <submittedName>
        <fullName evidence="1">Uncharacterized protein</fullName>
    </submittedName>
</protein>
<reference evidence="1" key="1">
    <citation type="submission" date="2021-09" db="EMBL/GenBank/DDBJ databases">
        <authorList>
            <consortium name="AG Swart"/>
            <person name="Singh M."/>
            <person name="Singh A."/>
            <person name="Seah K."/>
            <person name="Emmerich C."/>
        </authorList>
    </citation>
    <scope>NUCLEOTIDE SEQUENCE</scope>
    <source>
        <strain evidence="1">ATCC30299</strain>
    </source>
</reference>
<dbReference type="Proteomes" id="UP001162131">
    <property type="component" value="Unassembled WGS sequence"/>
</dbReference>